<dbReference type="GO" id="GO:0005869">
    <property type="term" value="C:dynactin complex"/>
    <property type="evidence" value="ECO:0007669"/>
    <property type="project" value="InterPro"/>
</dbReference>
<feature type="region of interest" description="Disordered" evidence="4">
    <location>
        <begin position="142"/>
        <end position="162"/>
    </location>
</feature>
<organism evidence="5 6">
    <name type="scientific">Amylocarpus encephaloides</name>
    <dbReference type="NCBI Taxonomy" id="45428"/>
    <lineage>
        <taxon>Eukaryota</taxon>
        <taxon>Fungi</taxon>
        <taxon>Dikarya</taxon>
        <taxon>Ascomycota</taxon>
        <taxon>Pezizomycotina</taxon>
        <taxon>Leotiomycetes</taxon>
        <taxon>Helotiales</taxon>
        <taxon>Helotiales incertae sedis</taxon>
        <taxon>Amylocarpus</taxon>
    </lineage>
</organism>
<dbReference type="AlphaFoldDB" id="A0A9P7YRL3"/>
<dbReference type="Proteomes" id="UP000824998">
    <property type="component" value="Unassembled WGS sequence"/>
</dbReference>
<protein>
    <submittedName>
        <fullName evidence="5">Dynamitin-domain-containing protein</fullName>
    </submittedName>
</protein>
<evidence type="ECO:0000313" key="5">
    <source>
        <dbReference type="EMBL" id="KAG9238669.1"/>
    </source>
</evidence>
<comment type="subcellular location">
    <subcellularLocation>
        <location evidence="1">Cytoplasm</location>
    </subcellularLocation>
</comment>
<keyword evidence="6" id="KW-1185">Reference proteome</keyword>
<dbReference type="Pfam" id="PF04912">
    <property type="entry name" value="Dynamitin"/>
    <property type="match status" value="1"/>
</dbReference>
<keyword evidence="2" id="KW-0963">Cytoplasm</keyword>
<evidence type="ECO:0000256" key="3">
    <source>
        <dbReference type="SAM" id="Coils"/>
    </source>
</evidence>
<evidence type="ECO:0000313" key="6">
    <source>
        <dbReference type="Proteomes" id="UP000824998"/>
    </source>
</evidence>
<evidence type="ECO:0000256" key="4">
    <source>
        <dbReference type="SAM" id="MobiDB-lite"/>
    </source>
</evidence>
<sequence>MSLSRKYAALPDLDSAPDLYETPALTDDSSTARTGRAHSQSTSSSSYKDFDEDEDDTLGISHSRLRPNEARTHFEPAQVDARDVDFSDRVTAKRKSYKASSRRQKIREDGTEEYGDFSDDEDGDGLERKLARLRREIEEVKAEVGRRQAEKGSADANTKDFEPDVATLSKILDGIPTSHGGIQSTSSTKVARDLGTGIKASGPPGASQTTGEPATYTVTYAPTYQQSHALAKAADFDGRLAMLEKVLGLDPISMNSSNSSRAILPSLDTLQRQVSLISESTPASLDSISRRVRTLIQDAERLQESRKAAKNAQDNLRAAGGEIDSDDEEDSEDTAKVHALYGTLPTIENLAPLLPQLLDRLRSLRSIHADASTASESLAAVEQKQAVMTEEIKKWREGLEKVENSLKESGTVTGDNMKVVEGWVKDLEQKMERL</sequence>
<keyword evidence="3" id="KW-0175">Coiled coil</keyword>
<evidence type="ECO:0000256" key="1">
    <source>
        <dbReference type="ARBA" id="ARBA00004496"/>
    </source>
</evidence>
<gene>
    <name evidence="5" type="ORF">BJ875DRAFT_450488</name>
</gene>
<proteinExistence type="predicted"/>
<dbReference type="GO" id="GO:0007017">
    <property type="term" value="P:microtubule-based process"/>
    <property type="evidence" value="ECO:0007669"/>
    <property type="project" value="InterPro"/>
</dbReference>
<evidence type="ECO:0000256" key="2">
    <source>
        <dbReference type="ARBA" id="ARBA00022490"/>
    </source>
</evidence>
<feature type="compositionally biased region" description="Basic and acidic residues" evidence="4">
    <location>
        <begin position="66"/>
        <end position="91"/>
    </location>
</feature>
<dbReference type="InterPro" id="IPR028133">
    <property type="entry name" value="Dynamitin"/>
</dbReference>
<name>A0A9P7YRL3_9HELO</name>
<dbReference type="PANTHER" id="PTHR15346">
    <property type="entry name" value="DYNACTIN SUBUNIT"/>
    <property type="match status" value="1"/>
</dbReference>
<dbReference type="GO" id="GO:0005737">
    <property type="term" value="C:cytoplasm"/>
    <property type="evidence" value="ECO:0007669"/>
    <property type="project" value="UniProtKB-SubCell"/>
</dbReference>
<feature type="compositionally biased region" description="Acidic residues" evidence="4">
    <location>
        <begin position="110"/>
        <end position="124"/>
    </location>
</feature>
<comment type="caution">
    <text evidence="5">The sequence shown here is derived from an EMBL/GenBank/DDBJ whole genome shotgun (WGS) entry which is preliminary data.</text>
</comment>
<reference evidence="5" key="1">
    <citation type="journal article" date="2021" name="IMA Fungus">
        <title>Genomic characterization of three marine fungi, including Emericellopsis atlantica sp. nov. with signatures of a generalist lifestyle and marine biomass degradation.</title>
        <authorList>
            <person name="Hagestad O.C."/>
            <person name="Hou L."/>
            <person name="Andersen J.H."/>
            <person name="Hansen E.H."/>
            <person name="Altermark B."/>
            <person name="Li C."/>
            <person name="Kuhnert E."/>
            <person name="Cox R.J."/>
            <person name="Crous P.W."/>
            <person name="Spatafora J.W."/>
            <person name="Lail K."/>
            <person name="Amirebrahimi M."/>
            <person name="Lipzen A."/>
            <person name="Pangilinan J."/>
            <person name="Andreopoulos W."/>
            <person name="Hayes R.D."/>
            <person name="Ng V."/>
            <person name="Grigoriev I.V."/>
            <person name="Jackson S.A."/>
            <person name="Sutton T.D.S."/>
            <person name="Dobson A.D.W."/>
            <person name="Rama T."/>
        </authorList>
    </citation>
    <scope>NUCLEOTIDE SEQUENCE</scope>
    <source>
        <strain evidence="5">TRa018bII</strain>
    </source>
</reference>
<feature type="compositionally biased region" description="Polar residues" evidence="4">
    <location>
        <begin position="27"/>
        <end position="47"/>
    </location>
</feature>
<dbReference type="OrthoDB" id="4977at2759"/>
<feature type="region of interest" description="Disordered" evidence="4">
    <location>
        <begin position="1"/>
        <end position="125"/>
    </location>
</feature>
<feature type="coiled-coil region" evidence="3">
    <location>
        <begin position="285"/>
        <end position="322"/>
    </location>
</feature>
<accession>A0A9P7YRL3</accession>
<dbReference type="EMBL" id="MU251367">
    <property type="protein sequence ID" value="KAG9238669.1"/>
    <property type="molecule type" value="Genomic_DNA"/>
</dbReference>
<feature type="compositionally biased region" description="Basic residues" evidence="4">
    <location>
        <begin position="92"/>
        <end position="105"/>
    </location>
</feature>